<name>A0A060N394_CLOBO</name>
<proteinExistence type="predicted"/>
<accession>A0A060N394</accession>
<dbReference type="AlphaFoldDB" id="A0A060N394"/>
<sequence length="77" mass="9314">MDTNIFICQLSKKVQNKIKRLVIEYLKKEGYFTDENLNNIMDGRLVDLQDENFRSQYDLIIKEIEKEKIINLNKYIK</sequence>
<dbReference type="HOGENOM" id="CLU_2631862_0_0_9"/>
<dbReference type="RefSeq" id="WP_030032039.1">
    <property type="nucleotide sequence ID" value="NZ_BA000058.1"/>
</dbReference>
<gene>
    <name evidence="1" type="ORF">CBO05P1_227</name>
</gene>
<protein>
    <submittedName>
        <fullName evidence="1">Uncharacterized protein</fullName>
    </submittedName>
</protein>
<reference evidence="1" key="1">
    <citation type="submission" date="2013-10" db="EMBL/GenBank/DDBJ databases">
        <title>Draft genome sequence of Clostridium botulinum type B strain Osaka05.</title>
        <authorList>
            <person name="Sakaguchi Y."/>
            <person name="Hosomi K."/>
            <person name="Uchiyama J."/>
            <person name="Ogura Y."/>
            <person name="Sakaguchi M."/>
            <person name="Kohda T."/>
            <person name="Mukamoto M."/>
            <person name="Misawa N."/>
            <person name="Matsuzaki S."/>
            <person name="Hayashi T."/>
            <person name="Kozaki S."/>
        </authorList>
    </citation>
    <scope>NUCLEOTIDE SEQUENCE</scope>
    <source>
        <strain evidence="1">Osaka05</strain>
    </source>
</reference>
<dbReference type="Proteomes" id="UP000054164">
    <property type="component" value="Unassembled WGS sequence"/>
</dbReference>
<organism evidence="1">
    <name type="scientific">Clostridium botulinum B str. Osaka05</name>
    <dbReference type="NCBI Taxonomy" id="1407017"/>
    <lineage>
        <taxon>Bacteria</taxon>
        <taxon>Bacillati</taxon>
        <taxon>Bacillota</taxon>
        <taxon>Clostridia</taxon>
        <taxon>Eubacteriales</taxon>
        <taxon>Clostridiaceae</taxon>
        <taxon>Clostridium</taxon>
    </lineage>
</organism>
<evidence type="ECO:0000313" key="1">
    <source>
        <dbReference type="EMBL" id="BAO04946.1"/>
    </source>
</evidence>
<dbReference type="EMBL" id="BA000058">
    <property type="protein sequence ID" value="BAO04946.1"/>
    <property type="molecule type" value="Genomic_DNA"/>
</dbReference>